<accession>A0A0V0GH92</accession>
<dbReference type="AlphaFoldDB" id="A0A0V0GH92"/>
<dbReference type="EMBL" id="GEDG01039126">
    <property type="protein sequence ID" value="JAP07261.1"/>
    <property type="molecule type" value="Transcribed_RNA"/>
</dbReference>
<organism evidence="1">
    <name type="scientific">Solanum chacoense</name>
    <name type="common">Chaco potato</name>
    <dbReference type="NCBI Taxonomy" id="4108"/>
    <lineage>
        <taxon>Eukaryota</taxon>
        <taxon>Viridiplantae</taxon>
        <taxon>Streptophyta</taxon>
        <taxon>Embryophyta</taxon>
        <taxon>Tracheophyta</taxon>
        <taxon>Spermatophyta</taxon>
        <taxon>Magnoliopsida</taxon>
        <taxon>eudicotyledons</taxon>
        <taxon>Gunneridae</taxon>
        <taxon>Pentapetalae</taxon>
        <taxon>asterids</taxon>
        <taxon>lamiids</taxon>
        <taxon>Solanales</taxon>
        <taxon>Solanaceae</taxon>
        <taxon>Solanoideae</taxon>
        <taxon>Solaneae</taxon>
        <taxon>Solanum</taxon>
    </lineage>
</organism>
<feature type="non-terminal residue" evidence="1">
    <location>
        <position position="1"/>
    </location>
</feature>
<proteinExistence type="predicted"/>
<name>A0A0V0GH92_SOLCH</name>
<reference evidence="1" key="1">
    <citation type="submission" date="2015-12" db="EMBL/GenBank/DDBJ databases">
        <title>Gene expression during late stages of embryo sac development: a critical building block for successful pollen-pistil interactions.</title>
        <authorList>
            <person name="Liu Y."/>
            <person name="Joly V."/>
            <person name="Sabar M."/>
            <person name="Matton D.P."/>
        </authorList>
    </citation>
    <scope>NUCLEOTIDE SEQUENCE</scope>
</reference>
<evidence type="ECO:0000313" key="1">
    <source>
        <dbReference type="EMBL" id="JAP07261.1"/>
    </source>
</evidence>
<sequence>ASLEFSLPLLFSSLAVKHYLSLAVRFPLFCLATVKAAKLAIFAANPFFSAAKVCGWNAILIEEA</sequence>
<protein>
    <submittedName>
        <fullName evidence="1">Putative ovule protein</fullName>
    </submittedName>
</protein>